<dbReference type="RefSeq" id="WP_158082667.1">
    <property type="nucleotide sequence ID" value="NZ_LTAY01000029.1"/>
</dbReference>
<name>A0A1V4SWF4_9CLOT</name>
<evidence type="ECO:0000256" key="2">
    <source>
        <dbReference type="ARBA" id="ARBA00022448"/>
    </source>
</evidence>
<feature type="transmembrane region" description="Helical" evidence="7">
    <location>
        <begin position="287"/>
        <end position="307"/>
    </location>
</feature>
<keyword evidence="5 7" id="KW-1133">Transmembrane helix</keyword>
<gene>
    <name evidence="9" type="ORF">CLTHE_11110</name>
</gene>
<evidence type="ECO:0000256" key="5">
    <source>
        <dbReference type="ARBA" id="ARBA00022989"/>
    </source>
</evidence>
<feature type="transmembrane region" description="Helical" evidence="7">
    <location>
        <begin position="199"/>
        <end position="223"/>
    </location>
</feature>
<sequence length="383" mass="41772">MKRILFVICIMAASANLPAPLFPIYQSHFNLNNFDLTLLFAIYTACMLPSLLISTSLVKRNGTKPVVFTGVILAIISSIIFILTKEAWMLYFARAVEGIALGIFMGTSNGLLIKNSSNITKALSLSGIMTLFGFGVGPFISGLIAQYITINPYVLPYVVLMVLLIIAAIILSTVKKGEEEINKKEKIKFSLGIPKNSKILFLMFICPTIFIMLALNGVVISLIPIFVRNILKSSNLAYSGILLMIFLGGGFMAQLIRVPREKEKRIQIGIILLILGTWIVIESGIRVNMILLFLGMIILAFGNGLTFQSSIQLAGMISTKEESSSVISTYYLAGYTGMAIPTIGIGILSVILGLMTSLIIFGVIITILGIVLVLSPRFIKEKN</sequence>
<feature type="transmembrane region" description="Helical" evidence="7">
    <location>
        <begin position="39"/>
        <end position="58"/>
    </location>
</feature>
<dbReference type="PANTHER" id="PTHR23517">
    <property type="entry name" value="RESISTANCE PROTEIN MDTM, PUTATIVE-RELATED-RELATED"/>
    <property type="match status" value="1"/>
</dbReference>
<dbReference type="GO" id="GO:0005886">
    <property type="term" value="C:plasma membrane"/>
    <property type="evidence" value="ECO:0007669"/>
    <property type="project" value="UniProtKB-SubCell"/>
</dbReference>
<dbReference type="PRINTS" id="PR01036">
    <property type="entry name" value="TCRTETB"/>
</dbReference>
<evidence type="ECO:0000259" key="8">
    <source>
        <dbReference type="PROSITE" id="PS50850"/>
    </source>
</evidence>
<dbReference type="InterPro" id="IPR020846">
    <property type="entry name" value="MFS_dom"/>
</dbReference>
<protein>
    <submittedName>
        <fullName evidence="9">Putative transporter</fullName>
    </submittedName>
</protein>
<keyword evidence="6 7" id="KW-0472">Membrane</keyword>
<proteinExistence type="predicted"/>
<evidence type="ECO:0000313" key="9">
    <source>
        <dbReference type="EMBL" id="OPX48652.1"/>
    </source>
</evidence>
<keyword evidence="4 7" id="KW-0812">Transmembrane</keyword>
<feature type="domain" description="Major facilitator superfamily (MFS) profile" evidence="8">
    <location>
        <begin position="1"/>
        <end position="380"/>
    </location>
</feature>
<dbReference type="OrthoDB" id="2929040at2"/>
<organism evidence="9 10">
    <name type="scientific">Clostridium thermobutyricum DSM 4928</name>
    <dbReference type="NCBI Taxonomy" id="1121339"/>
    <lineage>
        <taxon>Bacteria</taxon>
        <taxon>Bacillati</taxon>
        <taxon>Bacillota</taxon>
        <taxon>Clostridia</taxon>
        <taxon>Eubacteriales</taxon>
        <taxon>Clostridiaceae</taxon>
        <taxon>Clostridium</taxon>
    </lineage>
</organism>
<dbReference type="Pfam" id="PF07690">
    <property type="entry name" value="MFS_1"/>
    <property type="match status" value="1"/>
</dbReference>
<evidence type="ECO:0000256" key="1">
    <source>
        <dbReference type="ARBA" id="ARBA00004651"/>
    </source>
</evidence>
<evidence type="ECO:0000313" key="10">
    <source>
        <dbReference type="Proteomes" id="UP000191448"/>
    </source>
</evidence>
<evidence type="ECO:0000256" key="3">
    <source>
        <dbReference type="ARBA" id="ARBA00022475"/>
    </source>
</evidence>
<dbReference type="SUPFAM" id="SSF103473">
    <property type="entry name" value="MFS general substrate transporter"/>
    <property type="match status" value="1"/>
</dbReference>
<feature type="transmembrane region" description="Helical" evidence="7">
    <location>
        <begin position="235"/>
        <end position="253"/>
    </location>
</feature>
<evidence type="ECO:0000256" key="4">
    <source>
        <dbReference type="ARBA" id="ARBA00022692"/>
    </source>
</evidence>
<feature type="transmembrane region" description="Helical" evidence="7">
    <location>
        <begin position="89"/>
        <end position="113"/>
    </location>
</feature>
<dbReference type="InterPro" id="IPR011701">
    <property type="entry name" value="MFS"/>
</dbReference>
<dbReference type="Gene3D" id="1.20.1250.20">
    <property type="entry name" value="MFS general substrate transporter like domains"/>
    <property type="match status" value="1"/>
</dbReference>
<dbReference type="AlphaFoldDB" id="A0A1V4SWF4"/>
<feature type="transmembrane region" description="Helical" evidence="7">
    <location>
        <begin position="328"/>
        <end position="352"/>
    </location>
</feature>
<accession>A0A1V4SWF4</accession>
<dbReference type="Proteomes" id="UP000191448">
    <property type="component" value="Unassembled WGS sequence"/>
</dbReference>
<feature type="transmembrane region" description="Helical" evidence="7">
    <location>
        <begin position="65"/>
        <end position="83"/>
    </location>
</feature>
<feature type="transmembrane region" description="Helical" evidence="7">
    <location>
        <begin position="154"/>
        <end position="174"/>
    </location>
</feature>
<feature type="transmembrane region" description="Helical" evidence="7">
    <location>
        <begin position="265"/>
        <end position="281"/>
    </location>
</feature>
<evidence type="ECO:0000256" key="7">
    <source>
        <dbReference type="SAM" id="Phobius"/>
    </source>
</evidence>
<dbReference type="PANTHER" id="PTHR23517:SF13">
    <property type="entry name" value="MAJOR FACILITATOR SUPERFAMILY MFS_1"/>
    <property type="match status" value="1"/>
</dbReference>
<dbReference type="InterPro" id="IPR036259">
    <property type="entry name" value="MFS_trans_sf"/>
</dbReference>
<comment type="caution">
    <text evidence="9">The sequence shown here is derived from an EMBL/GenBank/DDBJ whole genome shotgun (WGS) entry which is preliminary data.</text>
</comment>
<evidence type="ECO:0000256" key="6">
    <source>
        <dbReference type="ARBA" id="ARBA00023136"/>
    </source>
</evidence>
<dbReference type="InterPro" id="IPR050171">
    <property type="entry name" value="MFS_Transporters"/>
</dbReference>
<feature type="transmembrane region" description="Helical" evidence="7">
    <location>
        <begin position="125"/>
        <end position="148"/>
    </location>
</feature>
<dbReference type="GO" id="GO:0022857">
    <property type="term" value="F:transmembrane transporter activity"/>
    <property type="evidence" value="ECO:0007669"/>
    <property type="project" value="InterPro"/>
</dbReference>
<keyword evidence="3" id="KW-1003">Cell membrane</keyword>
<feature type="transmembrane region" description="Helical" evidence="7">
    <location>
        <begin position="358"/>
        <end position="379"/>
    </location>
</feature>
<reference evidence="9 10" key="1">
    <citation type="submission" date="2016-02" db="EMBL/GenBank/DDBJ databases">
        <title>Genome sequence of Clostridium thermobutyricum DSM 4928.</title>
        <authorList>
            <person name="Poehlein A."/>
            <person name="Daniel R."/>
        </authorList>
    </citation>
    <scope>NUCLEOTIDE SEQUENCE [LARGE SCALE GENOMIC DNA]</scope>
    <source>
        <strain evidence="9 10">DSM 4928</strain>
    </source>
</reference>
<comment type="subcellular location">
    <subcellularLocation>
        <location evidence="1">Cell membrane</location>
        <topology evidence="1">Multi-pass membrane protein</topology>
    </subcellularLocation>
</comment>
<dbReference type="EMBL" id="LTAY01000029">
    <property type="protein sequence ID" value="OPX48652.1"/>
    <property type="molecule type" value="Genomic_DNA"/>
</dbReference>
<keyword evidence="2" id="KW-0813">Transport</keyword>
<dbReference type="PROSITE" id="PS50850">
    <property type="entry name" value="MFS"/>
    <property type="match status" value="1"/>
</dbReference>